<dbReference type="SUPFAM" id="SSF52058">
    <property type="entry name" value="L domain-like"/>
    <property type="match status" value="1"/>
</dbReference>
<dbReference type="Gene3D" id="3.80.10.10">
    <property type="entry name" value="Ribonuclease Inhibitor"/>
    <property type="match status" value="1"/>
</dbReference>
<protein>
    <submittedName>
        <fullName evidence="1">Uncharacterized protein</fullName>
    </submittedName>
</protein>
<comment type="caution">
    <text evidence="1">The sequence shown here is derived from an EMBL/GenBank/DDBJ whole genome shotgun (WGS) entry which is preliminary data.</text>
</comment>
<dbReference type="EMBL" id="BQKI01000073">
    <property type="protein sequence ID" value="GJN17835.1"/>
    <property type="molecule type" value="Genomic_DNA"/>
</dbReference>
<proteinExistence type="predicted"/>
<accession>A0AAV5E5Q8</accession>
<keyword evidence="2" id="KW-1185">Reference proteome</keyword>
<name>A0AAV5E5Q8_ELECO</name>
<dbReference type="InterPro" id="IPR032675">
    <property type="entry name" value="LRR_dom_sf"/>
</dbReference>
<organism evidence="1 2">
    <name type="scientific">Eleusine coracana subsp. coracana</name>
    <dbReference type="NCBI Taxonomy" id="191504"/>
    <lineage>
        <taxon>Eukaryota</taxon>
        <taxon>Viridiplantae</taxon>
        <taxon>Streptophyta</taxon>
        <taxon>Embryophyta</taxon>
        <taxon>Tracheophyta</taxon>
        <taxon>Spermatophyta</taxon>
        <taxon>Magnoliopsida</taxon>
        <taxon>Liliopsida</taxon>
        <taxon>Poales</taxon>
        <taxon>Poaceae</taxon>
        <taxon>PACMAD clade</taxon>
        <taxon>Chloridoideae</taxon>
        <taxon>Cynodonteae</taxon>
        <taxon>Eleusininae</taxon>
        <taxon>Eleusine</taxon>
    </lineage>
</organism>
<reference evidence="1" key="2">
    <citation type="submission" date="2021-12" db="EMBL/GenBank/DDBJ databases">
        <title>Resequencing data analysis of finger millet.</title>
        <authorList>
            <person name="Hatakeyama M."/>
            <person name="Aluri S."/>
            <person name="Balachadran M.T."/>
            <person name="Sivarajan S.R."/>
            <person name="Poveda L."/>
            <person name="Shimizu-Inatsugi R."/>
            <person name="Schlapbach R."/>
            <person name="Sreeman S.M."/>
            <person name="Shimizu K.K."/>
        </authorList>
    </citation>
    <scope>NUCLEOTIDE SEQUENCE</scope>
</reference>
<dbReference type="PANTHER" id="PTHR45631:SF202">
    <property type="entry name" value="SENESCENCE-INDUCED RECEPTOR-LIKE SERINE_THREONINE-PROTEIN KINASE"/>
    <property type="match status" value="1"/>
</dbReference>
<dbReference type="PANTHER" id="PTHR45631">
    <property type="entry name" value="OS07G0107800 PROTEIN-RELATED"/>
    <property type="match status" value="1"/>
</dbReference>
<dbReference type="AlphaFoldDB" id="A0AAV5E5Q8"/>
<gene>
    <name evidence="1" type="primary">gb04936</name>
    <name evidence="1" type="ORF">PR202_gb04936</name>
</gene>
<dbReference type="InterPro" id="IPR001611">
    <property type="entry name" value="Leu-rich_rpt"/>
</dbReference>
<evidence type="ECO:0000313" key="1">
    <source>
        <dbReference type="EMBL" id="GJN17835.1"/>
    </source>
</evidence>
<dbReference type="Pfam" id="PF13855">
    <property type="entry name" value="LRR_8"/>
    <property type="match status" value="1"/>
</dbReference>
<sequence length="90" mass="9622">MTNMLSARGKALGKYHATRHIVGFGSVNCSYTAASPSRITSLKLSKSDLSGAIVASFADLKALQYLDLSQNNLSGPIPDFLEKLSSLVYL</sequence>
<reference evidence="1" key="1">
    <citation type="journal article" date="2018" name="DNA Res.">
        <title>Multiple hybrid de novo genome assembly of finger millet, an orphan allotetraploid crop.</title>
        <authorList>
            <person name="Hatakeyama M."/>
            <person name="Aluri S."/>
            <person name="Balachadran M.T."/>
            <person name="Sivarajan S.R."/>
            <person name="Patrignani A."/>
            <person name="Gruter S."/>
            <person name="Poveda L."/>
            <person name="Shimizu-Inatsugi R."/>
            <person name="Baeten J."/>
            <person name="Francoijs K.J."/>
            <person name="Nataraja K.N."/>
            <person name="Reddy Y.A.N."/>
            <person name="Phadnis S."/>
            <person name="Ravikumar R.L."/>
            <person name="Schlapbach R."/>
            <person name="Sreeman S.M."/>
            <person name="Shimizu K.K."/>
        </authorList>
    </citation>
    <scope>NUCLEOTIDE SEQUENCE</scope>
</reference>
<evidence type="ECO:0000313" key="2">
    <source>
        <dbReference type="Proteomes" id="UP001054889"/>
    </source>
</evidence>
<dbReference type="Proteomes" id="UP001054889">
    <property type="component" value="Unassembled WGS sequence"/>
</dbReference>